<proteinExistence type="predicted"/>
<name>A0A5B9DDU7_9ARCH</name>
<dbReference type="KEGG" id="psyt:DSAG12_03003"/>
<sequence length="80" mass="9417">MSIPKALQMVLTDRIISDLQTKMIFINKIPQQKLTQLFFDMCDSGITRYIKSEQEKTPELNGSTIMKKYYQFHKSRKSDP</sequence>
<dbReference type="AlphaFoldDB" id="A0A5B9DDU7"/>
<dbReference type="Proteomes" id="UP000321408">
    <property type="component" value="Chromosome"/>
</dbReference>
<gene>
    <name evidence="1" type="ORF">DSAG12_03003</name>
</gene>
<reference evidence="1 2" key="2">
    <citation type="journal article" date="2024" name="Int. J. Syst. Evol. Microbiol.">
        <title>Promethearchaeum syntrophicum gen. nov., sp. nov., an anaerobic, obligately syntrophic archaeon, the first isolate of the lineage 'Asgard' archaea, and proposal of the new archaeal phylum Promethearchaeota phyl. nov. and kingdom Promethearchaeati regn. nov.</title>
        <authorList>
            <person name="Imachi H."/>
            <person name="Nobu M.K."/>
            <person name="Kato S."/>
            <person name="Takaki Y."/>
            <person name="Miyazaki M."/>
            <person name="Miyata M."/>
            <person name="Ogawara M."/>
            <person name="Saito Y."/>
            <person name="Sakai S."/>
            <person name="Tahara Y.O."/>
            <person name="Takano Y."/>
            <person name="Tasumi E."/>
            <person name="Uematsu K."/>
            <person name="Yoshimura T."/>
            <person name="Itoh T."/>
            <person name="Ohkuma M."/>
            <person name="Takai K."/>
        </authorList>
    </citation>
    <scope>NUCLEOTIDE SEQUENCE [LARGE SCALE GENOMIC DNA]</scope>
    <source>
        <strain evidence="1 2">MK-D1</strain>
    </source>
</reference>
<evidence type="ECO:0000313" key="2">
    <source>
        <dbReference type="Proteomes" id="UP000321408"/>
    </source>
</evidence>
<dbReference type="EMBL" id="CP042905">
    <property type="protein sequence ID" value="QEE17171.2"/>
    <property type="molecule type" value="Genomic_DNA"/>
</dbReference>
<protein>
    <submittedName>
        <fullName evidence="1">Uncharacterized protein</fullName>
    </submittedName>
</protein>
<keyword evidence="2" id="KW-1185">Reference proteome</keyword>
<organism evidence="1 2">
    <name type="scientific">Promethearchaeum syntrophicum</name>
    <dbReference type="NCBI Taxonomy" id="2594042"/>
    <lineage>
        <taxon>Archaea</taxon>
        <taxon>Promethearchaeati</taxon>
        <taxon>Promethearchaeota</taxon>
        <taxon>Promethearchaeia</taxon>
        <taxon>Promethearchaeales</taxon>
        <taxon>Promethearchaeaceae</taxon>
        <taxon>Promethearchaeum</taxon>
    </lineage>
</organism>
<evidence type="ECO:0000313" key="1">
    <source>
        <dbReference type="EMBL" id="QEE17171.2"/>
    </source>
</evidence>
<accession>A0A5B9DDU7</accession>
<reference evidence="1 2" key="1">
    <citation type="journal article" date="2020" name="Nature">
        <title>Isolation of an archaeon at the prokaryote-eukaryote interface.</title>
        <authorList>
            <person name="Imachi H."/>
            <person name="Nobu M.K."/>
            <person name="Nakahara N."/>
            <person name="Morono Y."/>
            <person name="Ogawara M."/>
            <person name="Takaki Y."/>
            <person name="Takano Y."/>
            <person name="Uematsu K."/>
            <person name="Ikuta T."/>
            <person name="Ito M."/>
            <person name="Matsui Y."/>
            <person name="Miyazaki M."/>
            <person name="Murata K."/>
            <person name="Saito Y."/>
            <person name="Sakai S."/>
            <person name="Song C."/>
            <person name="Tasumi E."/>
            <person name="Yamanaka Y."/>
            <person name="Yamaguchi T."/>
            <person name="Kamagata Y."/>
            <person name="Tamaki H."/>
            <person name="Takai K."/>
        </authorList>
    </citation>
    <scope>NUCLEOTIDE SEQUENCE [LARGE SCALE GENOMIC DNA]</scope>
    <source>
        <strain evidence="1 2">MK-D1</strain>
    </source>
</reference>